<evidence type="ECO:0000256" key="1">
    <source>
        <dbReference type="ARBA" id="ARBA00022729"/>
    </source>
</evidence>
<reference evidence="3 4" key="1">
    <citation type="journal article" date="2016" name="Nat. Commun.">
        <title>Thousands of microbial genomes shed light on interconnected biogeochemical processes in an aquifer system.</title>
        <authorList>
            <person name="Anantharaman K."/>
            <person name="Brown C.T."/>
            <person name="Hug L.A."/>
            <person name="Sharon I."/>
            <person name="Castelle C.J."/>
            <person name="Probst A.J."/>
            <person name="Thomas B.C."/>
            <person name="Singh A."/>
            <person name="Wilkins M.J."/>
            <person name="Karaoz U."/>
            <person name="Brodie E.L."/>
            <person name="Williams K.H."/>
            <person name="Hubbard S.S."/>
            <person name="Banfield J.F."/>
        </authorList>
    </citation>
    <scope>NUCLEOTIDE SEQUENCE [LARGE SCALE GENOMIC DNA]</scope>
</reference>
<dbReference type="InterPro" id="IPR013517">
    <property type="entry name" value="FG-GAP"/>
</dbReference>
<keyword evidence="2" id="KW-1133">Transmembrane helix</keyword>
<dbReference type="AlphaFoldDB" id="A0A1G2R3D2"/>
<evidence type="ECO:0008006" key="5">
    <source>
        <dbReference type="Google" id="ProtNLM"/>
    </source>
</evidence>
<keyword evidence="1" id="KW-0732">Signal</keyword>
<keyword evidence="2" id="KW-0472">Membrane</keyword>
<dbReference type="Gene3D" id="2.130.10.130">
    <property type="entry name" value="Integrin alpha, N-terminal"/>
    <property type="match status" value="1"/>
</dbReference>
<name>A0A1G2R3D2_9BACT</name>
<sequence>MSKYNFYKYSAYTLTVVLVVVVSYIAFFELKQEVEARFEDSWGEGETQPGEPWYIPESFVRTEKQTDNGVRFADVNGDGLPDLLYGPPGGGSELYLNNGSGWTSTGKGGPFGFYKSDHRMADVNGDGLIDILRAEYDGTTFFNSVNLNTGLNSWVEDKSWVIPVPFVASGDDNGVQLVDVNGDGLVDVLWSLQQIGGNPAHNEVYLNNGTGWVTVP</sequence>
<proteinExistence type="predicted"/>
<evidence type="ECO:0000313" key="4">
    <source>
        <dbReference type="Proteomes" id="UP000178092"/>
    </source>
</evidence>
<accession>A0A1G2R3D2</accession>
<evidence type="ECO:0000313" key="3">
    <source>
        <dbReference type="EMBL" id="OHA66762.1"/>
    </source>
</evidence>
<dbReference type="InterPro" id="IPR028994">
    <property type="entry name" value="Integrin_alpha_N"/>
</dbReference>
<protein>
    <recommendedName>
        <fullName evidence="5">VCBS repeat-containing protein</fullName>
    </recommendedName>
</protein>
<dbReference type="Pfam" id="PF13517">
    <property type="entry name" value="FG-GAP_3"/>
    <property type="match status" value="1"/>
</dbReference>
<dbReference type="Proteomes" id="UP000178092">
    <property type="component" value="Unassembled WGS sequence"/>
</dbReference>
<gene>
    <name evidence="3" type="ORF">A3C04_03250</name>
</gene>
<dbReference type="SUPFAM" id="SSF69318">
    <property type="entry name" value="Integrin alpha N-terminal domain"/>
    <property type="match status" value="1"/>
</dbReference>
<dbReference type="EMBL" id="MHTV01000024">
    <property type="protein sequence ID" value="OHA66762.1"/>
    <property type="molecule type" value="Genomic_DNA"/>
</dbReference>
<comment type="caution">
    <text evidence="3">The sequence shown here is derived from an EMBL/GenBank/DDBJ whole genome shotgun (WGS) entry which is preliminary data.</text>
</comment>
<evidence type="ECO:0000256" key="2">
    <source>
        <dbReference type="SAM" id="Phobius"/>
    </source>
</evidence>
<organism evidence="3 4">
    <name type="scientific">Candidatus Wildermuthbacteria bacterium RIFCSPHIGHO2_02_FULL_45_25</name>
    <dbReference type="NCBI Taxonomy" id="1802450"/>
    <lineage>
        <taxon>Bacteria</taxon>
        <taxon>Candidatus Wildermuthiibacteriota</taxon>
    </lineage>
</organism>
<feature type="transmembrane region" description="Helical" evidence="2">
    <location>
        <begin position="6"/>
        <end position="27"/>
    </location>
</feature>
<keyword evidence="2" id="KW-0812">Transmembrane</keyword>